<evidence type="ECO:0000313" key="2">
    <source>
        <dbReference type="Proteomes" id="UP001527866"/>
    </source>
</evidence>
<gene>
    <name evidence="1" type="ORF">O4J56_02950</name>
</gene>
<accession>A0ABT4TY27</accession>
<dbReference type="EMBL" id="JAQFWQ010000005">
    <property type="protein sequence ID" value="MDA2809588.1"/>
    <property type="molecule type" value="Genomic_DNA"/>
</dbReference>
<keyword evidence="2" id="KW-1185">Reference proteome</keyword>
<name>A0ABT4TY27_9ACTN</name>
<protein>
    <recommendedName>
        <fullName evidence="3">PIN domain-containing protein</fullName>
    </recommendedName>
</protein>
<organism evidence="1 2">
    <name type="scientific">Nocardiopsis endophytica</name>
    <dbReference type="NCBI Taxonomy" id="3018445"/>
    <lineage>
        <taxon>Bacteria</taxon>
        <taxon>Bacillati</taxon>
        <taxon>Actinomycetota</taxon>
        <taxon>Actinomycetes</taxon>
        <taxon>Streptosporangiales</taxon>
        <taxon>Nocardiopsidaceae</taxon>
        <taxon>Nocardiopsis</taxon>
    </lineage>
</organism>
<evidence type="ECO:0000313" key="1">
    <source>
        <dbReference type="EMBL" id="MDA2809588.1"/>
    </source>
</evidence>
<dbReference type="Proteomes" id="UP001527866">
    <property type="component" value="Unassembled WGS sequence"/>
</dbReference>
<sequence length="150" mass="15725">MLMGLAARKAKALHMHRGVAAAPHRPIVPGPVLAQMWRPDPATAHAMSSVLKECTVPQARSSSRALRATTAGQAECIACATAPDIVDRRRIGTILGLAALPAKKRPDAVDALVVWTAVKHRSAVVFTSDPGDITAYVEAIGADDVHVVAV</sequence>
<evidence type="ECO:0008006" key="3">
    <source>
        <dbReference type="Google" id="ProtNLM"/>
    </source>
</evidence>
<dbReference type="RefSeq" id="WP_270683491.1">
    <property type="nucleotide sequence ID" value="NZ_JAQFWQ010000005.1"/>
</dbReference>
<reference evidence="1 2" key="1">
    <citation type="submission" date="2023-01" db="EMBL/GenBank/DDBJ databases">
        <title>Draft genome sequence of Nocardiopsis sp. RSe5-2 isolated from halophytes.</title>
        <authorList>
            <person name="Duangmal K."/>
            <person name="Chantavorakit T."/>
        </authorList>
    </citation>
    <scope>NUCLEOTIDE SEQUENCE [LARGE SCALE GENOMIC DNA]</scope>
    <source>
        <strain evidence="1 2">RSe5-2</strain>
    </source>
</reference>
<comment type="caution">
    <text evidence="1">The sequence shown here is derived from an EMBL/GenBank/DDBJ whole genome shotgun (WGS) entry which is preliminary data.</text>
</comment>
<proteinExistence type="predicted"/>